<evidence type="ECO:0000313" key="1">
    <source>
        <dbReference type="EMBL" id="KAE9166119.1"/>
    </source>
</evidence>
<reference evidence="1 3" key="1">
    <citation type="submission" date="2018-08" db="EMBL/GenBank/DDBJ databases">
        <title>Genomic investigation of the strawberry pathogen Phytophthora fragariae indicates pathogenicity is determined by transcriptional variation in three key races.</title>
        <authorList>
            <person name="Adams T.M."/>
            <person name="Armitage A.D."/>
            <person name="Sobczyk M.K."/>
            <person name="Bates H.J."/>
            <person name="Dunwell J.M."/>
            <person name="Nellist C.F."/>
            <person name="Harrison R.J."/>
        </authorList>
    </citation>
    <scope>NUCLEOTIDE SEQUENCE [LARGE SCALE GENOMIC DNA]</scope>
    <source>
        <strain evidence="1 3">BC-1</strain>
        <strain evidence="2 4">BC-23</strain>
    </source>
</reference>
<dbReference type="AlphaFoldDB" id="A0A6A3VRN9"/>
<gene>
    <name evidence="1" type="ORF">PF002_g31197</name>
    <name evidence="2" type="ORF">PF004_g28994</name>
</gene>
<comment type="caution">
    <text evidence="1">The sequence shown here is derived from an EMBL/GenBank/DDBJ whole genome shotgun (WGS) entry which is preliminary data.</text>
</comment>
<name>A0A6A3VRN9_9STRA</name>
<proteinExistence type="predicted"/>
<sequence>MVHLVSLHLLGPAGLTYGPCQLLPVLVVATCRLSAIRMSKSDLGEFLSCFC</sequence>
<dbReference type="Proteomes" id="UP000476176">
    <property type="component" value="Unassembled WGS sequence"/>
</dbReference>
<dbReference type="Proteomes" id="UP000440367">
    <property type="component" value="Unassembled WGS sequence"/>
</dbReference>
<accession>A0A6A3VRN9</accession>
<evidence type="ECO:0000313" key="2">
    <source>
        <dbReference type="EMBL" id="KAE9166931.1"/>
    </source>
</evidence>
<organism evidence="1 3">
    <name type="scientific">Phytophthora fragariae</name>
    <dbReference type="NCBI Taxonomy" id="53985"/>
    <lineage>
        <taxon>Eukaryota</taxon>
        <taxon>Sar</taxon>
        <taxon>Stramenopiles</taxon>
        <taxon>Oomycota</taxon>
        <taxon>Peronosporomycetes</taxon>
        <taxon>Peronosporales</taxon>
        <taxon>Peronosporaceae</taxon>
        <taxon>Phytophthora</taxon>
    </lineage>
</organism>
<evidence type="ECO:0000313" key="4">
    <source>
        <dbReference type="Proteomes" id="UP000476176"/>
    </source>
</evidence>
<dbReference type="EMBL" id="QXGD01005457">
    <property type="protein sequence ID" value="KAE9166119.1"/>
    <property type="molecule type" value="Genomic_DNA"/>
</dbReference>
<evidence type="ECO:0000313" key="3">
    <source>
        <dbReference type="Proteomes" id="UP000440367"/>
    </source>
</evidence>
<protein>
    <submittedName>
        <fullName evidence="1">Uncharacterized protein</fullName>
    </submittedName>
</protein>
<dbReference type="EMBL" id="QXGC01004996">
    <property type="protein sequence ID" value="KAE9166931.1"/>
    <property type="molecule type" value="Genomic_DNA"/>
</dbReference>